<evidence type="ECO:0000256" key="3">
    <source>
        <dbReference type="ARBA" id="ARBA00023125"/>
    </source>
</evidence>
<evidence type="ECO:0000259" key="6">
    <source>
        <dbReference type="PROSITE" id="PS50110"/>
    </source>
</evidence>
<evidence type="ECO:0000256" key="5">
    <source>
        <dbReference type="PROSITE-ProRule" id="PRU01091"/>
    </source>
</evidence>
<dbReference type="RefSeq" id="WP_205113260.1">
    <property type="nucleotide sequence ID" value="NZ_CP070273.1"/>
</dbReference>
<evidence type="ECO:0000313" key="9">
    <source>
        <dbReference type="Proteomes" id="UP000644167"/>
    </source>
</evidence>
<dbReference type="SUPFAM" id="SSF46894">
    <property type="entry name" value="C-terminal effector domain of the bipartite response regulators"/>
    <property type="match status" value="1"/>
</dbReference>
<dbReference type="SMART" id="SM00448">
    <property type="entry name" value="REC"/>
    <property type="match status" value="1"/>
</dbReference>
<protein>
    <submittedName>
        <fullName evidence="8">Response regulator transcription factor</fullName>
    </submittedName>
</protein>
<dbReference type="Pfam" id="PF00486">
    <property type="entry name" value="Trans_reg_C"/>
    <property type="match status" value="1"/>
</dbReference>
<dbReference type="InterPro" id="IPR039420">
    <property type="entry name" value="WalR-like"/>
</dbReference>
<evidence type="ECO:0000256" key="1">
    <source>
        <dbReference type="ARBA" id="ARBA00022553"/>
    </source>
</evidence>
<evidence type="ECO:0000259" key="7">
    <source>
        <dbReference type="PROSITE" id="PS51755"/>
    </source>
</evidence>
<keyword evidence="9" id="KW-1185">Reference proteome</keyword>
<dbReference type="CDD" id="cd17574">
    <property type="entry name" value="REC_OmpR"/>
    <property type="match status" value="1"/>
</dbReference>
<dbReference type="InterPro" id="IPR011006">
    <property type="entry name" value="CheY-like_superfamily"/>
</dbReference>
<dbReference type="EMBL" id="CP070273">
    <property type="protein sequence ID" value="QRV22600.1"/>
    <property type="molecule type" value="Genomic_DNA"/>
</dbReference>
<evidence type="ECO:0000256" key="4">
    <source>
        <dbReference type="PROSITE-ProRule" id="PRU00169"/>
    </source>
</evidence>
<evidence type="ECO:0000256" key="2">
    <source>
        <dbReference type="ARBA" id="ARBA00023012"/>
    </source>
</evidence>
<reference evidence="8 9" key="1">
    <citation type="submission" date="2021-02" db="EMBL/GenBank/DDBJ databases">
        <title>The genome of Marinomonas foliarum JZW.</title>
        <authorList>
            <person name="Sun M."/>
        </authorList>
    </citation>
    <scope>NUCLEOTIDE SEQUENCE [LARGE SCALE GENOMIC DNA]</scope>
    <source>
        <strain evidence="8 9">JZW</strain>
    </source>
</reference>
<gene>
    <name evidence="8" type="ORF">JSY38_10965</name>
</gene>
<proteinExistence type="predicted"/>
<dbReference type="Proteomes" id="UP000644167">
    <property type="component" value="Chromosome"/>
</dbReference>
<dbReference type="PANTHER" id="PTHR48111">
    <property type="entry name" value="REGULATOR OF RPOS"/>
    <property type="match status" value="1"/>
</dbReference>
<organism evidence="8 9">
    <name type="scientific">Marinomonas foliarum</name>
    <dbReference type="NCBI Taxonomy" id="491950"/>
    <lineage>
        <taxon>Bacteria</taxon>
        <taxon>Pseudomonadati</taxon>
        <taxon>Pseudomonadota</taxon>
        <taxon>Gammaproteobacteria</taxon>
        <taxon>Oceanospirillales</taxon>
        <taxon>Oceanospirillaceae</taxon>
        <taxon>Marinomonas</taxon>
    </lineage>
</organism>
<dbReference type="SUPFAM" id="SSF52172">
    <property type="entry name" value="CheY-like"/>
    <property type="match status" value="1"/>
</dbReference>
<keyword evidence="1 4" id="KW-0597">Phosphoprotein</keyword>
<feature type="domain" description="OmpR/PhoB-type" evidence="7">
    <location>
        <begin position="129"/>
        <end position="228"/>
    </location>
</feature>
<keyword evidence="3 5" id="KW-0238">DNA-binding</keyword>
<dbReference type="SMART" id="SM00862">
    <property type="entry name" value="Trans_reg_C"/>
    <property type="match status" value="1"/>
</dbReference>
<feature type="modified residue" description="4-aspartylphosphate" evidence="4">
    <location>
        <position position="52"/>
    </location>
</feature>
<dbReference type="PROSITE" id="PS51755">
    <property type="entry name" value="OMPR_PHOB"/>
    <property type="match status" value="1"/>
</dbReference>
<keyword evidence="2" id="KW-0902">Two-component regulatory system</keyword>
<name>A0ABX7IK83_9GAMM</name>
<feature type="DNA-binding region" description="OmpR/PhoB-type" evidence="5">
    <location>
        <begin position="129"/>
        <end position="228"/>
    </location>
</feature>
<evidence type="ECO:0000313" key="8">
    <source>
        <dbReference type="EMBL" id="QRV22600.1"/>
    </source>
</evidence>
<dbReference type="Gene3D" id="1.10.10.10">
    <property type="entry name" value="Winged helix-like DNA-binding domain superfamily/Winged helix DNA-binding domain"/>
    <property type="match status" value="1"/>
</dbReference>
<feature type="domain" description="Response regulatory" evidence="6">
    <location>
        <begin position="3"/>
        <end position="118"/>
    </location>
</feature>
<dbReference type="Pfam" id="PF00072">
    <property type="entry name" value="Response_reg"/>
    <property type="match status" value="1"/>
</dbReference>
<dbReference type="InterPro" id="IPR001789">
    <property type="entry name" value="Sig_transdc_resp-reg_receiver"/>
</dbReference>
<dbReference type="PROSITE" id="PS50110">
    <property type="entry name" value="RESPONSE_REGULATORY"/>
    <property type="match status" value="1"/>
</dbReference>
<dbReference type="Gene3D" id="3.40.50.2300">
    <property type="match status" value="1"/>
</dbReference>
<dbReference type="InterPro" id="IPR001867">
    <property type="entry name" value="OmpR/PhoB-type_DNA-bd"/>
</dbReference>
<accession>A0ABX7IK83</accession>
<dbReference type="PANTHER" id="PTHR48111:SF40">
    <property type="entry name" value="PHOSPHATE REGULON TRANSCRIPTIONAL REGULATORY PROTEIN PHOB"/>
    <property type="match status" value="1"/>
</dbReference>
<dbReference type="InterPro" id="IPR036388">
    <property type="entry name" value="WH-like_DNA-bd_sf"/>
</dbReference>
<dbReference type="InterPro" id="IPR016032">
    <property type="entry name" value="Sig_transdc_resp-reg_C-effctor"/>
</dbReference>
<sequence length="235" mass="26691">MARIYFVEDNAVLLENGLLWLKSEGYDAHGASSSKELSSLMEEQIPSLVILDWNLPGEDGLSIASKLRNDPTTQNILIIFVTARNSMDDKLSGLSEADAYITKPFDYRELLATTHTLLRRFSNNSQADDKAPQDQNTWLHSPSQHIICTPDSQAIEINERESILLKLFTQHAGKIVSPKMVSEAFNEDLSIFEKNRIEVLVSRLRNKLKTGNDNPIRSFRNRGYQLMINIKKVEE</sequence>